<sequence>MSRSVIVVGAGIAGLTAAFRLQQRGFQVKVLEADDQPGGRVAQGRAGPIPYNTGARLLYPFGSELQALIDELGLRDTLVPLRNLGADCRTDDATYRIDLMPGFAALRTPGLGWRDRAGLLRSGLHLAWLRGRTDPDHAASALAYDDVTLADYIRKVAGRRVLERLVEPVFRGTRSWNPEDISASFYLSTTPSLLGLDTVHVPRGGMGRLTAALAEKLAIEYGARVTGIMRAAPAASVVRYRQGAGEFEAAADIVVCATQGQYAGKLVSGQSDEERALLDAVRYNSLGIVHYALRGELAPALEFSLRSRSTRIATWQQMAAPADAGEAKSILYCQLTPEAVREAQEQGCTDDVDRLLRAEIRARIPGFDRRLVYRYNQWIACKLPVFYPGYGRKVARFLAWQGAERRGVYYCGDYLAQSLVNGACRSGAEAAAAIARHWR</sequence>
<protein>
    <submittedName>
        <fullName evidence="2">NAD(P)/FAD-dependent oxidoreductase</fullName>
    </submittedName>
</protein>
<gene>
    <name evidence="2" type="ORF">GCM10009097_16580</name>
</gene>
<comment type="caution">
    <text evidence="2">The sequence shown here is derived from an EMBL/GenBank/DDBJ whole genome shotgun (WGS) entry which is preliminary data.</text>
</comment>
<organism evidence="2 3">
    <name type="scientific">Pigmentiphaga daeguensis</name>
    <dbReference type="NCBI Taxonomy" id="414049"/>
    <lineage>
        <taxon>Bacteria</taxon>
        <taxon>Pseudomonadati</taxon>
        <taxon>Pseudomonadota</taxon>
        <taxon>Betaproteobacteria</taxon>
        <taxon>Burkholderiales</taxon>
        <taxon>Alcaligenaceae</taxon>
        <taxon>Pigmentiphaga</taxon>
    </lineage>
</organism>
<dbReference type="PANTHER" id="PTHR42923">
    <property type="entry name" value="PROTOPORPHYRINOGEN OXIDASE"/>
    <property type="match status" value="1"/>
</dbReference>
<dbReference type="Pfam" id="PF01593">
    <property type="entry name" value="Amino_oxidase"/>
    <property type="match status" value="1"/>
</dbReference>
<evidence type="ECO:0000313" key="3">
    <source>
        <dbReference type="Proteomes" id="UP001501706"/>
    </source>
</evidence>
<dbReference type="SUPFAM" id="SSF51905">
    <property type="entry name" value="FAD/NAD(P)-binding domain"/>
    <property type="match status" value="1"/>
</dbReference>
<evidence type="ECO:0000259" key="1">
    <source>
        <dbReference type="Pfam" id="PF01593"/>
    </source>
</evidence>
<dbReference type="Proteomes" id="UP001501706">
    <property type="component" value="Unassembled WGS sequence"/>
</dbReference>
<dbReference type="InterPro" id="IPR002937">
    <property type="entry name" value="Amino_oxidase"/>
</dbReference>
<dbReference type="Gene3D" id="3.50.50.60">
    <property type="entry name" value="FAD/NAD(P)-binding domain"/>
    <property type="match status" value="1"/>
</dbReference>
<feature type="domain" description="Amine oxidase" evidence="1">
    <location>
        <begin position="12"/>
        <end position="434"/>
    </location>
</feature>
<proteinExistence type="predicted"/>
<dbReference type="EMBL" id="BAAAEN010000005">
    <property type="protein sequence ID" value="GAA0500715.1"/>
    <property type="molecule type" value="Genomic_DNA"/>
</dbReference>
<dbReference type="Gene3D" id="1.10.3110.10">
    <property type="entry name" value="protoporphyrinogen ix oxidase, domain 3"/>
    <property type="match status" value="1"/>
</dbReference>
<dbReference type="RefSeq" id="WP_343927364.1">
    <property type="nucleotide sequence ID" value="NZ_BAAAEN010000005.1"/>
</dbReference>
<name>A0ABN1BMA5_9BURK</name>
<accession>A0ABN1BMA5</accession>
<evidence type="ECO:0000313" key="2">
    <source>
        <dbReference type="EMBL" id="GAA0500715.1"/>
    </source>
</evidence>
<dbReference type="InterPro" id="IPR050464">
    <property type="entry name" value="Zeta_carotene_desat/Oxidored"/>
</dbReference>
<dbReference type="Gene3D" id="3.90.660.20">
    <property type="entry name" value="Protoporphyrinogen oxidase, mitochondrial, domain 2"/>
    <property type="match status" value="1"/>
</dbReference>
<dbReference type="InterPro" id="IPR036188">
    <property type="entry name" value="FAD/NAD-bd_sf"/>
</dbReference>
<keyword evidence="3" id="KW-1185">Reference proteome</keyword>
<reference evidence="2 3" key="1">
    <citation type="journal article" date="2019" name="Int. J. Syst. Evol. Microbiol.">
        <title>The Global Catalogue of Microorganisms (GCM) 10K type strain sequencing project: providing services to taxonomists for standard genome sequencing and annotation.</title>
        <authorList>
            <consortium name="The Broad Institute Genomics Platform"/>
            <consortium name="The Broad Institute Genome Sequencing Center for Infectious Disease"/>
            <person name="Wu L."/>
            <person name="Ma J."/>
        </authorList>
    </citation>
    <scope>NUCLEOTIDE SEQUENCE [LARGE SCALE GENOMIC DNA]</scope>
    <source>
        <strain evidence="2 3">JCM 14330</strain>
    </source>
</reference>